<evidence type="ECO:0000313" key="1">
    <source>
        <dbReference type="EMBL" id="BDZ50730.1"/>
    </source>
</evidence>
<name>A0ABN6Y4B8_9MICO</name>
<evidence type="ECO:0000313" key="2">
    <source>
        <dbReference type="Proteomes" id="UP001321486"/>
    </source>
</evidence>
<proteinExistence type="predicted"/>
<protein>
    <recommendedName>
        <fullName evidence="3">Extracellular solute-binding protein</fullName>
    </recommendedName>
</protein>
<dbReference type="Proteomes" id="UP001321486">
    <property type="component" value="Chromosome"/>
</dbReference>
<sequence>MLAARDPYFAKQDTLTLFSDAAAKVPKSFFSPYESYVSTGLLSELYNVETQGKHPDKAWDDAMAQATRQLNKKGIDA</sequence>
<dbReference type="EMBL" id="AP027732">
    <property type="protein sequence ID" value="BDZ50730.1"/>
    <property type="molecule type" value="Genomic_DNA"/>
</dbReference>
<reference evidence="2" key="1">
    <citation type="journal article" date="2019" name="Int. J. Syst. Evol. Microbiol.">
        <title>The Global Catalogue of Microorganisms (GCM) 10K type strain sequencing project: providing services to taxonomists for standard genome sequencing and annotation.</title>
        <authorList>
            <consortium name="The Broad Institute Genomics Platform"/>
            <consortium name="The Broad Institute Genome Sequencing Center for Infectious Disease"/>
            <person name="Wu L."/>
            <person name="Ma J."/>
        </authorList>
    </citation>
    <scope>NUCLEOTIDE SEQUENCE [LARGE SCALE GENOMIC DNA]</scope>
    <source>
        <strain evidence="2">NBRC 108728</strain>
    </source>
</reference>
<keyword evidence="2" id="KW-1185">Reference proteome</keyword>
<accession>A0ABN6Y4B8</accession>
<dbReference type="RefSeq" id="WP_286343673.1">
    <property type="nucleotide sequence ID" value="NZ_AP027732.1"/>
</dbReference>
<gene>
    <name evidence="1" type="ORF">GCM10025867_29710</name>
</gene>
<evidence type="ECO:0008006" key="3">
    <source>
        <dbReference type="Google" id="ProtNLM"/>
    </source>
</evidence>
<organism evidence="1 2">
    <name type="scientific">Frondihabitans sucicola</name>
    <dbReference type="NCBI Taxonomy" id="1268041"/>
    <lineage>
        <taxon>Bacteria</taxon>
        <taxon>Bacillati</taxon>
        <taxon>Actinomycetota</taxon>
        <taxon>Actinomycetes</taxon>
        <taxon>Micrococcales</taxon>
        <taxon>Microbacteriaceae</taxon>
        <taxon>Frondihabitans</taxon>
    </lineage>
</organism>